<dbReference type="InterPro" id="IPR005269">
    <property type="entry name" value="LOG"/>
</dbReference>
<protein>
    <submittedName>
        <fullName evidence="2">Uncharacterized protein</fullName>
    </submittedName>
</protein>
<dbReference type="GO" id="GO:0016799">
    <property type="term" value="F:hydrolase activity, hydrolyzing N-glycosyl compounds"/>
    <property type="evidence" value="ECO:0007669"/>
    <property type="project" value="TreeGrafter"/>
</dbReference>
<dbReference type="OrthoDB" id="414463at2759"/>
<dbReference type="AlphaFoldDB" id="A0A2G8S9X8"/>
<dbReference type="Gene3D" id="3.40.50.450">
    <property type="match status" value="1"/>
</dbReference>
<dbReference type="GO" id="GO:0005829">
    <property type="term" value="C:cytosol"/>
    <property type="evidence" value="ECO:0007669"/>
    <property type="project" value="TreeGrafter"/>
</dbReference>
<dbReference type="Proteomes" id="UP000230002">
    <property type="component" value="Unassembled WGS sequence"/>
</dbReference>
<evidence type="ECO:0000313" key="3">
    <source>
        <dbReference type="Proteomes" id="UP000230002"/>
    </source>
</evidence>
<dbReference type="PANTHER" id="PTHR31223">
    <property type="entry name" value="LOG FAMILY PROTEIN YJL055W"/>
    <property type="match status" value="1"/>
</dbReference>
<name>A0A2G8S9X8_9APHY</name>
<dbReference type="InterPro" id="IPR031100">
    <property type="entry name" value="LOG_fam"/>
</dbReference>
<organism evidence="2 3">
    <name type="scientific">Ganoderma sinense ZZ0214-1</name>
    <dbReference type="NCBI Taxonomy" id="1077348"/>
    <lineage>
        <taxon>Eukaryota</taxon>
        <taxon>Fungi</taxon>
        <taxon>Dikarya</taxon>
        <taxon>Basidiomycota</taxon>
        <taxon>Agaricomycotina</taxon>
        <taxon>Agaricomycetes</taxon>
        <taxon>Polyporales</taxon>
        <taxon>Polyporaceae</taxon>
        <taxon>Ganoderma</taxon>
    </lineage>
</organism>
<dbReference type="GO" id="GO:0009691">
    <property type="term" value="P:cytokinin biosynthetic process"/>
    <property type="evidence" value="ECO:0007669"/>
    <property type="project" value="InterPro"/>
</dbReference>
<reference evidence="2 3" key="1">
    <citation type="journal article" date="2015" name="Sci. Rep.">
        <title>Chromosome-level genome map provides insights into diverse defense mechanisms in the medicinal fungus Ganoderma sinense.</title>
        <authorList>
            <person name="Zhu Y."/>
            <person name="Xu J."/>
            <person name="Sun C."/>
            <person name="Zhou S."/>
            <person name="Xu H."/>
            <person name="Nelson D.R."/>
            <person name="Qian J."/>
            <person name="Song J."/>
            <person name="Luo H."/>
            <person name="Xiang L."/>
            <person name="Li Y."/>
            <person name="Xu Z."/>
            <person name="Ji A."/>
            <person name="Wang L."/>
            <person name="Lu S."/>
            <person name="Hayward A."/>
            <person name="Sun W."/>
            <person name="Li X."/>
            <person name="Schwartz D.C."/>
            <person name="Wang Y."/>
            <person name="Chen S."/>
        </authorList>
    </citation>
    <scope>NUCLEOTIDE SEQUENCE [LARGE SCALE GENOMIC DNA]</scope>
    <source>
        <strain evidence="2 3">ZZ0214-1</strain>
    </source>
</reference>
<dbReference type="Pfam" id="PF03641">
    <property type="entry name" value="Lysine_decarbox"/>
    <property type="match status" value="1"/>
</dbReference>
<dbReference type="EMBL" id="AYKW01000014">
    <property type="protein sequence ID" value="PIL30573.1"/>
    <property type="molecule type" value="Genomic_DNA"/>
</dbReference>
<evidence type="ECO:0000313" key="2">
    <source>
        <dbReference type="EMBL" id="PIL30573.1"/>
    </source>
</evidence>
<comment type="caution">
    <text evidence="2">The sequence shown here is derived from an EMBL/GenBank/DDBJ whole genome shotgun (WGS) entry which is preliminary data.</text>
</comment>
<dbReference type="STRING" id="1077348.A0A2G8S9X8"/>
<sequence>MTSTGGHGGSHESGCMRAIRTWTQRALPGRRNRTSIKGEREAGNRQAPPSGTTPTTVATTTTTQSKAISAPFNVTMTIPQNQKETETRAVTVFCASSKGTDIAFVNAAKSLGKALADAGRPLVYGGGSHGLMGTVSGAALAAGGDVTGVVPYAMVVAGGERGQVGGANANANASADRATYVALEEQGREKVVVNSMHERKAEMAKRSCAFIGLPGGYGTFEEVLEVVCWSQIGIHRKPVLVLNVHGYWNPLRELVRNGIKSGFILEKNEQLLRFVEGPKDHAEHENFDWGKAAVEALDTWENIASSHFYNWHLRKDGKAEEDTLGAT</sequence>
<feature type="region of interest" description="Disordered" evidence="1">
    <location>
        <begin position="22"/>
        <end position="58"/>
    </location>
</feature>
<dbReference type="NCBIfam" id="TIGR00730">
    <property type="entry name" value="Rossman fold protein, TIGR00730 family"/>
    <property type="match status" value="1"/>
</dbReference>
<keyword evidence="3" id="KW-1185">Reference proteome</keyword>
<accession>A0A2G8S9X8</accession>
<evidence type="ECO:0000256" key="1">
    <source>
        <dbReference type="SAM" id="MobiDB-lite"/>
    </source>
</evidence>
<proteinExistence type="predicted"/>
<gene>
    <name evidence="2" type="ORF">GSI_07273</name>
</gene>
<dbReference type="SUPFAM" id="SSF102405">
    <property type="entry name" value="MCP/YpsA-like"/>
    <property type="match status" value="1"/>
</dbReference>
<dbReference type="PANTHER" id="PTHR31223:SF70">
    <property type="entry name" value="LOG FAMILY PROTEIN YJL055W"/>
    <property type="match status" value="1"/>
</dbReference>